<feature type="transmembrane region" description="Helical" evidence="8">
    <location>
        <begin position="79"/>
        <end position="104"/>
    </location>
</feature>
<feature type="transmembrane region" description="Helical" evidence="8">
    <location>
        <begin position="134"/>
        <end position="152"/>
    </location>
</feature>
<evidence type="ECO:0000256" key="5">
    <source>
        <dbReference type="ARBA" id="ARBA00022989"/>
    </source>
</evidence>
<evidence type="ECO:0000256" key="8">
    <source>
        <dbReference type="SAM" id="Phobius"/>
    </source>
</evidence>
<evidence type="ECO:0000256" key="3">
    <source>
        <dbReference type="ARBA" id="ARBA00022448"/>
    </source>
</evidence>
<dbReference type="PRINTS" id="PR00783">
    <property type="entry name" value="MINTRINSICP"/>
</dbReference>
<dbReference type="InterPro" id="IPR022357">
    <property type="entry name" value="MIP_CS"/>
</dbReference>
<keyword evidence="10" id="KW-1185">Reference proteome</keyword>
<feature type="transmembrane region" description="Helical" evidence="8">
    <location>
        <begin position="39"/>
        <end position="59"/>
    </location>
</feature>
<protein>
    <submittedName>
        <fullName evidence="9">Aquaporin</fullName>
    </submittedName>
</protein>
<dbReference type="Proteomes" id="UP000092584">
    <property type="component" value="Unassembled WGS sequence"/>
</dbReference>
<dbReference type="InterPro" id="IPR000425">
    <property type="entry name" value="MIP"/>
</dbReference>
<feature type="transmembrane region" description="Helical" evidence="8">
    <location>
        <begin position="222"/>
        <end position="244"/>
    </location>
</feature>
<name>A0A1B8TP52_9FLAO</name>
<dbReference type="PANTHER" id="PTHR43829">
    <property type="entry name" value="AQUAPORIN OR AQUAGLYCEROPORIN RELATED"/>
    <property type="match status" value="1"/>
</dbReference>
<dbReference type="KEGG" id="pob:LPB03_13765"/>
<comment type="subcellular location">
    <subcellularLocation>
        <location evidence="1">Membrane</location>
        <topology evidence="1">Multi-pass membrane protein</topology>
    </subcellularLocation>
</comment>
<proteinExistence type="inferred from homology"/>
<dbReference type="OrthoDB" id="9807293at2"/>
<comment type="similarity">
    <text evidence="2 7">Belongs to the MIP/aquaporin (TC 1.A.8) family.</text>
</comment>
<dbReference type="PROSITE" id="PS00221">
    <property type="entry name" value="MIP"/>
    <property type="match status" value="1"/>
</dbReference>
<keyword evidence="5 8" id="KW-1133">Transmembrane helix</keyword>
<evidence type="ECO:0000256" key="6">
    <source>
        <dbReference type="ARBA" id="ARBA00023136"/>
    </source>
</evidence>
<accession>A0A1B8TP52</accession>
<organism evidence="9 10">
    <name type="scientific">Polaribacter vadi</name>
    <dbReference type="NCBI Taxonomy" id="1774273"/>
    <lineage>
        <taxon>Bacteria</taxon>
        <taxon>Pseudomonadati</taxon>
        <taxon>Bacteroidota</taxon>
        <taxon>Flavobacteriia</taxon>
        <taxon>Flavobacteriales</taxon>
        <taxon>Flavobacteriaceae</taxon>
    </lineage>
</organism>
<keyword evidence="3 7" id="KW-0813">Transport</keyword>
<evidence type="ECO:0000256" key="1">
    <source>
        <dbReference type="ARBA" id="ARBA00004141"/>
    </source>
</evidence>
<dbReference type="GO" id="GO:0005886">
    <property type="term" value="C:plasma membrane"/>
    <property type="evidence" value="ECO:0007669"/>
    <property type="project" value="TreeGrafter"/>
</dbReference>
<dbReference type="Gene3D" id="1.20.1080.10">
    <property type="entry name" value="Glycerol uptake facilitator protein"/>
    <property type="match status" value="1"/>
</dbReference>
<keyword evidence="6 8" id="KW-0472">Membrane</keyword>
<sequence length="246" mass="26045">MTPFIAEIIGTFLLILLGAGVVANVVLEKTKSNDLGWMVITTAWGFAVFVGVSVAGPISGAHLNPAVSIGLAVAGKFDWSLVLEYVIAQFIGAMLGAFFAWLIYRDHFKATENGDLKKAIFCTSPAIRNYSSNLISEIIGCFVLVFVVLYFTDANLNDAENGIIPIGLGSLGALPVAILVWVIGLSLGGTTGYAINPARDLGPRIIHAILPIKNKVSNDWSYAWIPVLGPIIGAVLAAGLFLILST</sequence>
<dbReference type="PANTHER" id="PTHR43829:SF9">
    <property type="entry name" value="AQUAPORIN-9"/>
    <property type="match status" value="1"/>
</dbReference>
<evidence type="ECO:0000256" key="7">
    <source>
        <dbReference type="RuleBase" id="RU000477"/>
    </source>
</evidence>
<gene>
    <name evidence="9" type="ORF">LPB3_15540</name>
</gene>
<dbReference type="NCBIfam" id="TIGR00861">
    <property type="entry name" value="MIP"/>
    <property type="match status" value="1"/>
</dbReference>
<evidence type="ECO:0000256" key="2">
    <source>
        <dbReference type="ARBA" id="ARBA00006175"/>
    </source>
</evidence>
<evidence type="ECO:0000313" key="10">
    <source>
        <dbReference type="Proteomes" id="UP000092584"/>
    </source>
</evidence>
<reference evidence="10" key="1">
    <citation type="submission" date="2016-02" db="EMBL/GenBank/DDBJ databases">
        <authorList>
            <person name="Shin S.-K."/>
            <person name="Yi H."/>
            <person name="Kim E."/>
        </authorList>
    </citation>
    <scope>NUCLEOTIDE SEQUENCE [LARGE SCALE GENOMIC DNA]</scope>
    <source>
        <strain evidence="10">LPB0003</strain>
    </source>
</reference>
<dbReference type="RefSeq" id="WP_065320563.1">
    <property type="nucleotide sequence ID" value="NZ_CP017477.1"/>
</dbReference>
<dbReference type="Pfam" id="PF00230">
    <property type="entry name" value="MIP"/>
    <property type="match status" value="1"/>
</dbReference>
<dbReference type="InterPro" id="IPR023271">
    <property type="entry name" value="Aquaporin-like"/>
</dbReference>
<dbReference type="SUPFAM" id="SSF81338">
    <property type="entry name" value="Aquaporin-like"/>
    <property type="match status" value="1"/>
</dbReference>
<dbReference type="InterPro" id="IPR050363">
    <property type="entry name" value="MIP/Aquaporin"/>
</dbReference>
<dbReference type="EMBL" id="LSFM01000026">
    <property type="protein sequence ID" value="OBY61431.1"/>
    <property type="molecule type" value="Genomic_DNA"/>
</dbReference>
<keyword evidence="4 7" id="KW-0812">Transmembrane</keyword>
<evidence type="ECO:0000256" key="4">
    <source>
        <dbReference type="ARBA" id="ARBA00022692"/>
    </source>
</evidence>
<dbReference type="STRING" id="1774273.LPB03_13765"/>
<evidence type="ECO:0000313" key="9">
    <source>
        <dbReference type="EMBL" id="OBY61431.1"/>
    </source>
</evidence>
<feature type="transmembrane region" description="Helical" evidence="8">
    <location>
        <begin position="172"/>
        <end position="195"/>
    </location>
</feature>
<feature type="transmembrane region" description="Helical" evidence="8">
    <location>
        <begin position="6"/>
        <end position="27"/>
    </location>
</feature>
<dbReference type="AlphaFoldDB" id="A0A1B8TP52"/>
<comment type="caution">
    <text evidence="9">The sequence shown here is derived from an EMBL/GenBank/DDBJ whole genome shotgun (WGS) entry which is preliminary data.</text>
</comment>
<dbReference type="GO" id="GO:0015254">
    <property type="term" value="F:glycerol channel activity"/>
    <property type="evidence" value="ECO:0007669"/>
    <property type="project" value="TreeGrafter"/>
</dbReference>